<organism evidence="1 2">
    <name type="scientific">Cochliobolus carbonum (strain 26-R-13)</name>
    <name type="common">Maize leaf spot fungus</name>
    <name type="synonym">Bipolaris zeicola</name>
    <dbReference type="NCBI Taxonomy" id="930089"/>
    <lineage>
        <taxon>Eukaryota</taxon>
        <taxon>Fungi</taxon>
        <taxon>Dikarya</taxon>
        <taxon>Ascomycota</taxon>
        <taxon>Pezizomycotina</taxon>
        <taxon>Dothideomycetes</taxon>
        <taxon>Pleosporomycetidae</taxon>
        <taxon>Pleosporales</taxon>
        <taxon>Pleosporineae</taxon>
        <taxon>Pleosporaceae</taxon>
        <taxon>Bipolaris</taxon>
    </lineage>
</organism>
<name>W6XMD7_COCC2</name>
<proteinExistence type="predicted"/>
<dbReference type="AlphaFoldDB" id="W6XMD7"/>
<dbReference type="KEGG" id="bze:COCCADRAFT_113628"/>
<dbReference type="Proteomes" id="UP000053841">
    <property type="component" value="Unassembled WGS sequence"/>
</dbReference>
<protein>
    <submittedName>
        <fullName evidence="1">Uncharacterized protein</fullName>
    </submittedName>
</protein>
<reference evidence="1 2" key="1">
    <citation type="journal article" date="2013" name="PLoS Genet.">
        <title>Comparative genome structure, secondary metabolite, and effector coding capacity across Cochliobolus pathogens.</title>
        <authorList>
            <person name="Condon B.J."/>
            <person name="Leng Y."/>
            <person name="Wu D."/>
            <person name="Bushley K.E."/>
            <person name="Ohm R.A."/>
            <person name="Otillar R."/>
            <person name="Martin J."/>
            <person name="Schackwitz W."/>
            <person name="Grimwood J."/>
            <person name="MohdZainudin N."/>
            <person name="Xue C."/>
            <person name="Wang R."/>
            <person name="Manning V.A."/>
            <person name="Dhillon B."/>
            <person name="Tu Z.J."/>
            <person name="Steffenson B.J."/>
            <person name="Salamov A."/>
            <person name="Sun H."/>
            <person name="Lowry S."/>
            <person name="LaButti K."/>
            <person name="Han J."/>
            <person name="Copeland A."/>
            <person name="Lindquist E."/>
            <person name="Barry K."/>
            <person name="Schmutz J."/>
            <person name="Baker S.E."/>
            <person name="Ciuffetti L.M."/>
            <person name="Grigoriev I.V."/>
            <person name="Zhong S."/>
            <person name="Turgeon B.G."/>
        </authorList>
    </citation>
    <scope>NUCLEOTIDE SEQUENCE [LARGE SCALE GENOMIC DNA]</scope>
    <source>
        <strain evidence="1 2">26-R-13</strain>
    </source>
</reference>
<dbReference type="RefSeq" id="XP_007719002.1">
    <property type="nucleotide sequence ID" value="XM_007720812.1"/>
</dbReference>
<evidence type="ECO:0000313" key="1">
    <source>
        <dbReference type="EMBL" id="EUC26693.1"/>
    </source>
</evidence>
<dbReference type="EMBL" id="KI965207">
    <property type="protein sequence ID" value="EUC26693.1"/>
    <property type="molecule type" value="Genomic_DNA"/>
</dbReference>
<sequence length="69" mass="7883">MLVSWYVTRICSKLYVTKPENRSLDDDGRFCGISKDGWSSCIVHNLFYLRIGDFLAKISAVGIFHRIGL</sequence>
<keyword evidence="2" id="KW-1185">Reference proteome</keyword>
<dbReference type="HOGENOM" id="CLU_2775581_0_0_1"/>
<evidence type="ECO:0000313" key="2">
    <source>
        <dbReference type="Proteomes" id="UP000053841"/>
    </source>
</evidence>
<accession>W6XMD7</accession>
<gene>
    <name evidence="1" type="ORF">COCCADRAFT_113628</name>
</gene>
<dbReference type="GeneID" id="19144663"/>